<name>V9ECY8_PHYNI</name>
<dbReference type="HOGENOM" id="CLU_3091494_0_0_1"/>
<sequence length="52" mass="5689">MSSLLGHVPTGSRTPSAIYEAAHRSGDRLVSPCGLPQTYQLRELELPAVRLR</sequence>
<reference evidence="1 2" key="1">
    <citation type="submission" date="2013-11" db="EMBL/GenBank/DDBJ databases">
        <title>The Genome Sequence of Phytophthora parasitica P1569.</title>
        <authorList>
            <consortium name="The Broad Institute Genomics Platform"/>
            <person name="Russ C."/>
            <person name="Tyler B."/>
            <person name="Panabieres F."/>
            <person name="Shan W."/>
            <person name="Tripathy S."/>
            <person name="Grunwald N."/>
            <person name="Machado M."/>
            <person name="Johnson C.S."/>
            <person name="Arredondo F."/>
            <person name="Hong C."/>
            <person name="Coffey M."/>
            <person name="Young S.K."/>
            <person name="Zeng Q."/>
            <person name="Gargeya S."/>
            <person name="Fitzgerald M."/>
            <person name="Abouelleil A."/>
            <person name="Alvarado L."/>
            <person name="Chapman S.B."/>
            <person name="Gainer-Dewar J."/>
            <person name="Goldberg J."/>
            <person name="Griggs A."/>
            <person name="Gujja S."/>
            <person name="Hansen M."/>
            <person name="Howarth C."/>
            <person name="Imamovic A."/>
            <person name="Ireland A."/>
            <person name="Larimer J."/>
            <person name="McCowan C."/>
            <person name="Murphy C."/>
            <person name="Pearson M."/>
            <person name="Poon T.W."/>
            <person name="Priest M."/>
            <person name="Roberts A."/>
            <person name="Saif S."/>
            <person name="Shea T."/>
            <person name="Sykes S."/>
            <person name="Wortman J."/>
            <person name="Nusbaum C."/>
            <person name="Birren B."/>
        </authorList>
    </citation>
    <scope>NUCLEOTIDE SEQUENCE [LARGE SCALE GENOMIC DNA]</scope>
    <source>
        <strain evidence="1 2">P1569</strain>
    </source>
</reference>
<gene>
    <name evidence="1" type="ORF">F443_16983</name>
</gene>
<organism evidence="1 2">
    <name type="scientific">Phytophthora nicotianae P1569</name>
    <dbReference type="NCBI Taxonomy" id="1317065"/>
    <lineage>
        <taxon>Eukaryota</taxon>
        <taxon>Sar</taxon>
        <taxon>Stramenopiles</taxon>
        <taxon>Oomycota</taxon>
        <taxon>Peronosporomycetes</taxon>
        <taxon>Peronosporales</taxon>
        <taxon>Peronosporaceae</taxon>
        <taxon>Phytophthora</taxon>
    </lineage>
</organism>
<evidence type="ECO:0000313" key="2">
    <source>
        <dbReference type="Proteomes" id="UP000018721"/>
    </source>
</evidence>
<proteinExistence type="predicted"/>
<keyword evidence="2" id="KW-1185">Reference proteome</keyword>
<evidence type="ECO:0000313" key="1">
    <source>
        <dbReference type="EMBL" id="ETI37000.1"/>
    </source>
</evidence>
<accession>V9ECY8</accession>
<dbReference type="Proteomes" id="UP000018721">
    <property type="component" value="Unassembled WGS sequence"/>
</dbReference>
<comment type="caution">
    <text evidence="1">The sequence shown here is derived from an EMBL/GenBank/DDBJ whole genome shotgun (WGS) entry which is preliminary data.</text>
</comment>
<dbReference type="AlphaFoldDB" id="V9ECY8"/>
<dbReference type="EMBL" id="ANIZ01002979">
    <property type="protein sequence ID" value="ETI37000.1"/>
    <property type="molecule type" value="Genomic_DNA"/>
</dbReference>
<protein>
    <submittedName>
        <fullName evidence="1">Uncharacterized protein</fullName>
    </submittedName>
</protein>